<accession>A0A803MKR6</accession>
<dbReference type="SUPFAM" id="SSF52540">
    <property type="entry name" value="P-loop containing nucleoside triphosphate hydrolases"/>
    <property type="match status" value="1"/>
</dbReference>
<protein>
    <submittedName>
        <fullName evidence="1">Uncharacterized protein</fullName>
    </submittedName>
</protein>
<keyword evidence="2" id="KW-1185">Reference proteome</keyword>
<dbReference type="Gramene" id="AUR62031407-RA">
    <property type="protein sequence ID" value="AUR62031407-RA:cds"/>
    <property type="gene ID" value="AUR62031407"/>
</dbReference>
<sequence>MMLRKSLVTSKNKRQTILFSATMPAKIQNFARSAMVKPIAVSVGRPGVANLDIIQEVEYVKQEAKMVNFSNAYRRLHSRL</sequence>
<dbReference type="EnsemblPlants" id="AUR62031407-RA">
    <property type="protein sequence ID" value="AUR62031407-RA:cds"/>
    <property type="gene ID" value="AUR62031407"/>
</dbReference>
<evidence type="ECO:0000313" key="2">
    <source>
        <dbReference type="Proteomes" id="UP000596660"/>
    </source>
</evidence>
<organism evidence="1 2">
    <name type="scientific">Chenopodium quinoa</name>
    <name type="common">Quinoa</name>
    <dbReference type="NCBI Taxonomy" id="63459"/>
    <lineage>
        <taxon>Eukaryota</taxon>
        <taxon>Viridiplantae</taxon>
        <taxon>Streptophyta</taxon>
        <taxon>Embryophyta</taxon>
        <taxon>Tracheophyta</taxon>
        <taxon>Spermatophyta</taxon>
        <taxon>Magnoliopsida</taxon>
        <taxon>eudicotyledons</taxon>
        <taxon>Gunneridae</taxon>
        <taxon>Pentapetalae</taxon>
        <taxon>Caryophyllales</taxon>
        <taxon>Chenopodiaceae</taxon>
        <taxon>Chenopodioideae</taxon>
        <taxon>Atripliceae</taxon>
        <taxon>Chenopodium</taxon>
    </lineage>
</organism>
<dbReference type="Gene3D" id="3.40.50.300">
    <property type="entry name" value="P-loop containing nucleotide triphosphate hydrolases"/>
    <property type="match status" value="1"/>
</dbReference>
<proteinExistence type="predicted"/>
<dbReference type="AlphaFoldDB" id="A0A803MKR6"/>
<dbReference type="InterPro" id="IPR027417">
    <property type="entry name" value="P-loop_NTPase"/>
</dbReference>
<reference evidence="1" key="1">
    <citation type="journal article" date="2017" name="Nature">
        <title>The genome of Chenopodium quinoa.</title>
        <authorList>
            <person name="Jarvis D.E."/>
            <person name="Ho Y.S."/>
            <person name="Lightfoot D.J."/>
            <person name="Schmoeckel S.M."/>
            <person name="Li B."/>
            <person name="Borm T.J.A."/>
            <person name="Ohyanagi H."/>
            <person name="Mineta K."/>
            <person name="Michell C.T."/>
            <person name="Saber N."/>
            <person name="Kharbatia N.M."/>
            <person name="Rupper R.R."/>
            <person name="Sharp A.R."/>
            <person name="Dally N."/>
            <person name="Boughton B.A."/>
            <person name="Woo Y.H."/>
            <person name="Gao G."/>
            <person name="Schijlen E.G.W.M."/>
            <person name="Guo X."/>
            <person name="Momin A.A."/>
            <person name="Negrao S."/>
            <person name="Al-Babili S."/>
            <person name="Gehring C."/>
            <person name="Roessner U."/>
            <person name="Jung C."/>
            <person name="Murphy K."/>
            <person name="Arold S.T."/>
            <person name="Gojobori T."/>
            <person name="van der Linden C.G."/>
            <person name="van Loo E.N."/>
            <person name="Jellen E.N."/>
            <person name="Maughan P.J."/>
            <person name="Tester M."/>
        </authorList>
    </citation>
    <scope>NUCLEOTIDE SEQUENCE [LARGE SCALE GENOMIC DNA]</scope>
    <source>
        <strain evidence="1">cv. PI 614886</strain>
    </source>
</reference>
<evidence type="ECO:0000313" key="1">
    <source>
        <dbReference type="EnsemblPlants" id="AUR62031407-RA:cds"/>
    </source>
</evidence>
<name>A0A803MKR6_CHEQI</name>
<reference evidence="1" key="2">
    <citation type="submission" date="2021-03" db="UniProtKB">
        <authorList>
            <consortium name="EnsemblPlants"/>
        </authorList>
    </citation>
    <scope>IDENTIFICATION</scope>
</reference>
<dbReference type="Proteomes" id="UP000596660">
    <property type="component" value="Unplaced"/>
</dbReference>